<evidence type="ECO:0000256" key="1">
    <source>
        <dbReference type="SAM" id="MobiDB-lite"/>
    </source>
</evidence>
<feature type="compositionally biased region" description="Low complexity" evidence="1">
    <location>
        <begin position="163"/>
        <end position="179"/>
    </location>
</feature>
<name>Q2U8D4_ASPOR</name>
<feature type="compositionally biased region" description="Polar residues" evidence="1">
    <location>
        <begin position="139"/>
        <end position="157"/>
    </location>
</feature>
<protein>
    <submittedName>
        <fullName evidence="2">DNA, SC111</fullName>
    </submittedName>
</protein>
<dbReference type="KEGG" id="aor:AO090701000471"/>
<organism evidence="2 3">
    <name type="scientific">Aspergillus oryzae (strain ATCC 42149 / RIB 40)</name>
    <name type="common">Yellow koji mold</name>
    <dbReference type="NCBI Taxonomy" id="510516"/>
    <lineage>
        <taxon>Eukaryota</taxon>
        <taxon>Fungi</taxon>
        <taxon>Dikarya</taxon>
        <taxon>Ascomycota</taxon>
        <taxon>Pezizomycotina</taxon>
        <taxon>Eurotiomycetes</taxon>
        <taxon>Eurotiomycetidae</taxon>
        <taxon>Eurotiales</taxon>
        <taxon>Aspergillaceae</taxon>
        <taxon>Aspergillus</taxon>
        <taxon>Aspergillus subgen. Circumdati</taxon>
    </lineage>
</organism>
<dbReference type="GeneID" id="5995371"/>
<reference evidence="2 3" key="1">
    <citation type="journal article" date="2005" name="Nature">
        <title>Genome sequencing and analysis of Aspergillus oryzae.</title>
        <authorList>
            <person name="Machida M."/>
            <person name="Asai K."/>
            <person name="Sano M."/>
            <person name="Tanaka T."/>
            <person name="Kumagai T."/>
            <person name="Terai G."/>
            <person name="Kusumoto K."/>
            <person name="Arima T."/>
            <person name="Akita O."/>
            <person name="Kashiwagi Y."/>
            <person name="Abe K."/>
            <person name="Gomi K."/>
            <person name="Horiuchi H."/>
            <person name="Kitamoto K."/>
            <person name="Kobayashi T."/>
            <person name="Takeuchi M."/>
            <person name="Denning D.W."/>
            <person name="Galagan J.E."/>
            <person name="Nierman W.C."/>
            <person name="Yu J."/>
            <person name="Archer D.B."/>
            <person name="Bennett J.W."/>
            <person name="Bhatnagar D."/>
            <person name="Cleveland T.E."/>
            <person name="Fedorova N.D."/>
            <person name="Gotoh O."/>
            <person name="Horikawa H."/>
            <person name="Hosoyama A."/>
            <person name="Ichinomiya M."/>
            <person name="Igarashi R."/>
            <person name="Iwashita K."/>
            <person name="Juvvadi P.R."/>
            <person name="Kato M."/>
            <person name="Kato Y."/>
            <person name="Kin T."/>
            <person name="Kokubun A."/>
            <person name="Maeda H."/>
            <person name="Maeyama N."/>
            <person name="Maruyama J."/>
            <person name="Nagasaki H."/>
            <person name="Nakajima T."/>
            <person name="Oda K."/>
            <person name="Okada K."/>
            <person name="Paulsen I."/>
            <person name="Sakamoto K."/>
            <person name="Sawano T."/>
            <person name="Takahashi M."/>
            <person name="Takase K."/>
            <person name="Terabayashi Y."/>
            <person name="Wortman J."/>
            <person name="Yamada O."/>
            <person name="Yamagata Y."/>
            <person name="Anazawa H."/>
            <person name="Hata Y."/>
            <person name="Koide Y."/>
            <person name="Komori T."/>
            <person name="Koyama Y."/>
            <person name="Minetoki T."/>
            <person name="Suharnan S."/>
            <person name="Tanaka A."/>
            <person name="Isono K."/>
            <person name="Kuhara S."/>
            <person name="Ogasawara N."/>
            <person name="Kikuchi H."/>
        </authorList>
    </citation>
    <scope>NUCLEOTIDE SEQUENCE [LARGE SCALE GENOMIC DNA]</scope>
    <source>
        <strain evidence="3">ATCC 42149 / RIB 40</strain>
    </source>
</reference>
<sequence>MRSNSGPCGLLRCSSRSTGTSDRLRSSHGSADASIASQQSPIKGGRPSKNPYAPTEPSRLAISPPGSRLDMSGIIRRCKRHMGSFASPLPQISITHDHCLRSDHTSTMQIKSSTVLVTLVGSSMAQAANLQQRQFESTDVAATTTDSNSGSTETGSVTLPYLTETSQTGSTTGSEAPTGTGSGTATGSGSTTGSGSPTGSSSSGAESTSDSATPTSGSASPTESGSTTSTSTSTTTEASTTTSRSETSSGTASSTSSSASPSSTDSGASSTLPQGWATWMLPFVLGAFL</sequence>
<dbReference type="VEuPathDB" id="FungiDB:AO090701000471"/>
<accession>Q2U8D4</accession>
<keyword evidence="3" id="KW-1185">Reference proteome</keyword>
<feature type="compositionally biased region" description="Low complexity" evidence="1">
    <location>
        <begin position="193"/>
        <end position="271"/>
    </location>
</feature>
<evidence type="ECO:0000313" key="2">
    <source>
        <dbReference type="EMBL" id="BAE62181.1"/>
    </source>
</evidence>
<dbReference type="AlphaFoldDB" id="Q2U8D4"/>
<dbReference type="EMBL" id="BA000053">
    <property type="protein sequence ID" value="BAE62181.1"/>
    <property type="molecule type" value="Genomic_DNA"/>
</dbReference>
<dbReference type="Proteomes" id="UP000006564">
    <property type="component" value="Chromosome 5"/>
</dbReference>
<dbReference type="EMBL" id="AP007164">
    <property type="protein sequence ID" value="BAE62181.1"/>
    <property type="molecule type" value="Genomic_DNA"/>
</dbReference>
<dbReference type="RefSeq" id="XP_023092153.1">
    <property type="nucleotide sequence ID" value="XM_023237297.1"/>
</dbReference>
<gene>
    <name evidence="2" type="ORF">AO090701000471</name>
</gene>
<dbReference type="OMA" id="GWATWML"/>
<feature type="compositionally biased region" description="Gly residues" evidence="1">
    <location>
        <begin position="180"/>
        <end position="192"/>
    </location>
</feature>
<evidence type="ECO:0000313" key="3">
    <source>
        <dbReference type="Proteomes" id="UP000006564"/>
    </source>
</evidence>
<feature type="region of interest" description="Disordered" evidence="1">
    <location>
        <begin position="1"/>
        <end position="68"/>
    </location>
</feature>
<dbReference type="HOGENOM" id="CLU_083923_0_0_1"/>
<proteinExistence type="predicted"/>
<feature type="region of interest" description="Disordered" evidence="1">
    <location>
        <begin position="139"/>
        <end position="274"/>
    </location>
</feature>